<dbReference type="OMA" id="DNDWIAS"/>
<keyword evidence="1" id="KW-1185">Reference proteome</keyword>
<dbReference type="WBParaSite" id="nRc.2.0.1.t48025-RA">
    <property type="protein sequence ID" value="nRc.2.0.1.t48025-RA"/>
    <property type="gene ID" value="nRc.2.0.1.g48025"/>
</dbReference>
<evidence type="ECO:0000313" key="2">
    <source>
        <dbReference type="WBParaSite" id="nRc.2.0.1.t48025-RA"/>
    </source>
</evidence>
<dbReference type="PANTHER" id="PTHR16779">
    <property type="entry name" value="BETA-1,4-MANNOSYLTRANSFERASE EGH"/>
    <property type="match status" value="1"/>
</dbReference>
<protein>
    <submittedName>
        <fullName evidence="2">Uncharacterized protein</fullName>
    </submittedName>
</protein>
<dbReference type="AlphaFoldDB" id="A0A915LA76"/>
<name>A0A915LA76_ROMCU</name>
<evidence type="ECO:0000313" key="1">
    <source>
        <dbReference type="Proteomes" id="UP000887565"/>
    </source>
</evidence>
<dbReference type="GO" id="GO:0005737">
    <property type="term" value="C:cytoplasm"/>
    <property type="evidence" value="ECO:0007669"/>
    <property type="project" value="TreeGrafter"/>
</dbReference>
<dbReference type="PANTHER" id="PTHR16779:SF1">
    <property type="entry name" value="BETA-1,4-MANNOSYLTRANSFERASE EGH"/>
    <property type="match status" value="1"/>
</dbReference>
<accession>A0A915LA76</accession>
<organism evidence="1 2">
    <name type="scientific">Romanomermis culicivorax</name>
    <name type="common">Nematode worm</name>
    <dbReference type="NCBI Taxonomy" id="13658"/>
    <lineage>
        <taxon>Eukaryota</taxon>
        <taxon>Metazoa</taxon>
        <taxon>Ecdysozoa</taxon>
        <taxon>Nematoda</taxon>
        <taxon>Enoplea</taxon>
        <taxon>Dorylaimia</taxon>
        <taxon>Mermithida</taxon>
        <taxon>Mermithoidea</taxon>
        <taxon>Mermithidae</taxon>
        <taxon>Romanomermis</taxon>
    </lineage>
</organism>
<sequence length="167" mass="19143">MLARYHIKVYDVSANPSISFGLFWTIAVNILRFSSLLHLPFCILNHISLLLYNLFDSIVSLDYSNTASKPFICLRIATKGDYPLLVRKNVHFNMEICRRVGLEKFLIEVVTSKRVGLENSPMIRELVIPSKYRTKNGTLFKARGLQYCLESGVNILDDNDWIASKKL</sequence>
<dbReference type="GO" id="GO:0019187">
    <property type="term" value="F:beta-1,4-mannosyltransferase activity"/>
    <property type="evidence" value="ECO:0007669"/>
    <property type="project" value="InterPro"/>
</dbReference>
<dbReference type="Proteomes" id="UP000887565">
    <property type="component" value="Unplaced"/>
</dbReference>
<dbReference type="InterPro" id="IPR027389">
    <property type="entry name" value="B_mannosylTrfase_Bre-3/Egh"/>
</dbReference>
<reference evidence="2" key="1">
    <citation type="submission" date="2022-11" db="UniProtKB">
        <authorList>
            <consortium name="WormBaseParasite"/>
        </authorList>
    </citation>
    <scope>IDENTIFICATION</scope>
</reference>
<proteinExistence type="predicted"/>